<protein>
    <submittedName>
        <fullName evidence="2">Uncharacterized protein</fullName>
    </submittedName>
</protein>
<dbReference type="RefSeq" id="WP_101343963.1">
    <property type="nucleotide sequence ID" value="NZ_PJAI02000017.1"/>
</dbReference>
<reference evidence="2 3" key="1">
    <citation type="submission" date="2019-08" db="EMBL/GenBank/DDBJ databases">
        <title>Microbe sample from Colwellia echini.</title>
        <authorList>
            <person name="Christiansen L."/>
            <person name="Pathiraja D."/>
            <person name="Schultz-Johansen M."/>
            <person name="Choi I.-G."/>
            <person name="Stougaard P."/>
        </authorList>
    </citation>
    <scope>NUCLEOTIDE SEQUENCE [LARGE SCALE GENOMIC DNA]</scope>
    <source>
        <strain evidence="2 3">A3</strain>
    </source>
</reference>
<feature type="transmembrane region" description="Helical" evidence="1">
    <location>
        <begin position="6"/>
        <end position="23"/>
    </location>
</feature>
<keyword evidence="1" id="KW-0472">Membrane</keyword>
<proteinExistence type="predicted"/>
<feature type="transmembrane region" description="Helical" evidence="1">
    <location>
        <begin position="74"/>
        <end position="92"/>
    </location>
</feature>
<organism evidence="2 3">
    <name type="scientific">Colwellia echini</name>
    <dbReference type="NCBI Taxonomy" id="1982103"/>
    <lineage>
        <taxon>Bacteria</taxon>
        <taxon>Pseudomonadati</taxon>
        <taxon>Pseudomonadota</taxon>
        <taxon>Gammaproteobacteria</taxon>
        <taxon>Alteromonadales</taxon>
        <taxon>Colwelliaceae</taxon>
        <taxon>Colwellia</taxon>
    </lineage>
</organism>
<dbReference type="Proteomes" id="UP000815846">
    <property type="component" value="Unassembled WGS sequence"/>
</dbReference>
<keyword evidence="1" id="KW-0812">Transmembrane</keyword>
<feature type="transmembrane region" description="Helical" evidence="1">
    <location>
        <begin position="35"/>
        <end position="62"/>
    </location>
</feature>
<keyword evidence="1" id="KW-1133">Transmembrane helix</keyword>
<evidence type="ECO:0000256" key="1">
    <source>
        <dbReference type="SAM" id="Phobius"/>
    </source>
</evidence>
<dbReference type="EMBL" id="PJAI02000017">
    <property type="protein sequence ID" value="TYK64859.1"/>
    <property type="molecule type" value="Genomic_DNA"/>
</dbReference>
<evidence type="ECO:0000313" key="2">
    <source>
        <dbReference type="EMBL" id="TYK64859.1"/>
    </source>
</evidence>
<keyword evidence="3" id="KW-1185">Reference proteome</keyword>
<accession>A0ABY3MUJ0</accession>
<sequence length="119" mass="13815">MPLWFWLLTSISIALLFCWYISPTRNKEPTKVQKLGAVIWIVLRRIISFVGALFGILCIYILLSSSGSIIEKTLWSIVILSFSLYFVYVGVIGQGWNQYSLNDDLSLYVKIKKRYGLRW</sequence>
<comment type="caution">
    <text evidence="2">The sequence shown here is derived from an EMBL/GenBank/DDBJ whole genome shotgun (WGS) entry which is preliminary data.</text>
</comment>
<name>A0ABY3MUJ0_9GAMM</name>
<gene>
    <name evidence="2" type="ORF">CWS31_013670</name>
</gene>
<evidence type="ECO:0000313" key="3">
    <source>
        <dbReference type="Proteomes" id="UP000815846"/>
    </source>
</evidence>